<dbReference type="KEGG" id="tpx:Turpa_0057"/>
<gene>
    <name evidence="1" type="ordered locus">Turpa_0057</name>
</gene>
<dbReference type="EMBL" id="CP002959">
    <property type="protein sequence ID" value="AFM10720.1"/>
    <property type="molecule type" value="Genomic_DNA"/>
</dbReference>
<evidence type="ECO:0000313" key="2">
    <source>
        <dbReference type="Proteomes" id="UP000006048"/>
    </source>
</evidence>
<dbReference type="HOGENOM" id="CLU_2995393_0_0_12"/>
<keyword evidence="2" id="KW-1185">Reference proteome</keyword>
<dbReference type="STRING" id="869212.Turpa_0057"/>
<protein>
    <submittedName>
        <fullName evidence="1">Uncharacterized protein</fullName>
    </submittedName>
</protein>
<name>I4B0B3_TURPD</name>
<dbReference type="Proteomes" id="UP000006048">
    <property type="component" value="Chromosome"/>
</dbReference>
<dbReference type="AlphaFoldDB" id="I4B0B3"/>
<accession>I4B0B3</accession>
<reference evidence="1 2" key="1">
    <citation type="submission" date="2012-06" db="EMBL/GenBank/DDBJ databases">
        <title>The complete chromosome of genome of Turneriella parva DSM 21527.</title>
        <authorList>
            <consortium name="US DOE Joint Genome Institute (JGI-PGF)"/>
            <person name="Lucas S."/>
            <person name="Han J."/>
            <person name="Lapidus A."/>
            <person name="Bruce D."/>
            <person name="Goodwin L."/>
            <person name="Pitluck S."/>
            <person name="Peters L."/>
            <person name="Kyrpides N."/>
            <person name="Mavromatis K."/>
            <person name="Ivanova N."/>
            <person name="Mikhailova N."/>
            <person name="Chertkov O."/>
            <person name="Detter J.C."/>
            <person name="Tapia R."/>
            <person name="Han C."/>
            <person name="Land M."/>
            <person name="Hauser L."/>
            <person name="Markowitz V."/>
            <person name="Cheng J.-F."/>
            <person name="Hugenholtz P."/>
            <person name="Woyke T."/>
            <person name="Wu D."/>
            <person name="Gronow S."/>
            <person name="Wellnitz S."/>
            <person name="Brambilla E."/>
            <person name="Klenk H.-P."/>
            <person name="Eisen J.A."/>
        </authorList>
    </citation>
    <scope>NUCLEOTIDE SEQUENCE [LARGE SCALE GENOMIC DNA]</scope>
    <source>
        <strain evidence="2">ATCC BAA-1111 / DSM 21527 / NCTC 11395 / H</strain>
    </source>
</reference>
<sequence>MIRSPSCHGFKPVATRRATRGQFIFDEPGQNTDIVYSKPAKPLCASASSNLAGLFMS</sequence>
<organism evidence="1 2">
    <name type="scientific">Turneriella parva (strain ATCC BAA-1111 / DSM 21527 / NCTC 11395 / H)</name>
    <name type="common">Leptospira parva</name>
    <dbReference type="NCBI Taxonomy" id="869212"/>
    <lineage>
        <taxon>Bacteria</taxon>
        <taxon>Pseudomonadati</taxon>
        <taxon>Spirochaetota</taxon>
        <taxon>Spirochaetia</taxon>
        <taxon>Leptospirales</taxon>
        <taxon>Leptospiraceae</taxon>
        <taxon>Turneriella</taxon>
    </lineage>
</organism>
<proteinExistence type="predicted"/>
<evidence type="ECO:0000313" key="1">
    <source>
        <dbReference type="EMBL" id="AFM10720.1"/>
    </source>
</evidence>